<protein>
    <submittedName>
        <fullName evidence="2">Uncharacterized protein</fullName>
    </submittedName>
</protein>
<accession>A0AB35BYC0</accession>
<evidence type="ECO:0000256" key="1">
    <source>
        <dbReference type="SAM" id="Phobius"/>
    </source>
</evidence>
<evidence type="ECO:0000313" key="2">
    <source>
        <dbReference type="EMBL" id="MBS7824968.1"/>
    </source>
</evidence>
<keyword evidence="1" id="KW-1133">Transmembrane helix</keyword>
<dbReference type="RefSeq" id="WP_213404113.1">
    <property type="nucleotide sequence ID" value="NZ_JAGIBT010000006.1"/>
</dbReference>
<keyword evidence="1" id="KW-0812">Transmembrane</keyword>
<feature type="transmembrane region" description="Helical" evidence="1">
    <location>
        <begin position="26"/>
        <end position="59"/>
    </location>
</feature>
<name>A0AB35BYC0_9GAMM</name>
<keyword evidence="1" id="KW-0472">Membrane</keyword>
<sequence>MWFYLIAFLIVGFVLGRLVPKALLPVIVLSISGAWVLAFGFGWAIVTFIELSVGIAVALSVKN</sequence>
<evidence type="ECO:0000313" key="3">
    <source>
        <dbReference type="Proteomes" id="UP000680020"/>
    </source>
</evidence>
<comment type="caution">
    <text evidence="2">The sequence shown here is derived from an EMBL/GenBank/DDBJ whole genome shotgun (WGS) entry which is preliminary data.</text>
</comment>
<dbReference type="EMBL" id="JAGIBU010000005">
    <property type="protein sequence ID" value="MBS7824968.1"/>
    <property type="molecule type" value="Genomic_DNA"/>
</dbReference>
<reference evidence="2" key="1">
    <citation type="submission" date="2021-03" db="EMBL/GenBank/DDBJ databases">
        <title>Identification and antibiotic profiling of Wohlfahrtiimonas chitiniclastica, an underestimated human pathogen.</title>
        <authorList>
            <person name="Kopf A."/>
            <person name="Bunk B."/>
            <person name="Coldewey S."/>
            <person name="Gunzer F."/>
            <person name="Riedel T."/>
            <person name="Schroettner P."/>
        </authorList>
    </citation>
    <scope>NUCLEOTIDE SEQUENCE</scope>
    <source>
        <strain evidence="2">DSM 100917</strain>
    </source>
</reference>
<organism evidence="2 3">
    <name type="scientific">Wohlfahrtiimonas chitiniclastica</name>
    <dbReference type="NCBI Taxonomy" id="400946"/>
    <lineage>
        <taxon>Bacteria</taxon>
        <taxon>Pseudomonadati</taxon>
        <taxon>Pseudomonadota</taxon>
        <taxon>Gammaproteobacteria</taxon>
        <taxon>Cardiobacteriales</taxon>
        <taxon>Ignatzschineriaceae</taxon>
        <taxon>Wohlfahrtiimonas</taxon>
    </lineage>
</organism>
<dbReference type="Proteomes" id="UP000680020">
    <property type="component" value="Unassembled WGS sequence"/>
</dbReference>
<gene>
    <name evidence="2" type="ORF">J7561_07090</name>
</gene>
<dbReference type="AlphaFoldDB" id="A0AB35BYC0"/>
<proteinExistence type="predicted"/>